<sequence>MDIQVNSLNYNFANGTIDSAQVGLYGRDATSGNYINAQIKVEQSDLDEGATFLTASMADIVAIAKKKLAADTALKDSTTTQAQ</sequence>
<evidence type="ECO:0000313" key="2">
    <source>
        <dbReference type="Proteomes" id="UP000185427"/>
    </source>
</evidence>
<dbReference type="AlphaFoldDB" id="A0A1L7GTJ6"/>
<evidence type="ECO:0000313" key="1">
    <source>
        <dbReference type="EMBL" id="APU45275.1"/>
    </source>
</evidence>
<gene>
    <name evidence="1" type="ORF">BUW47_01930</name>
</gene>
<organism evidence="1 2">
    <name type="scientific">Limosilactobacillus fermentum</name>
    <name type="common">Lactobacillus fermentum</name>
    <dbReference type="NCBI Taxonomy" id="1613"/>
    <lineage>
        <taxon>Bacteria</taxon>
        <taxon>Bacillati</taxon>
        <taxon>Bacillota</taxon>
        <taxon>Bacilli</taxon>
        <taxon>Lactobacillales</taxon>
        <taxon>Lactobacillaceae</taxon>
        <taxon>Limosilactobacillus</taxon>
    </lineage>
</organism>
<dbReference type="RefSeq" id="WP_075667115.1">
    <property type="nucleotide sequence ID" value="NZ_CP019030.1"/>
</dbReference>
<dbReference type="EMBL" id="CP019030">
    <property type="protein sequence ID" value="APU45275.1"/>
    <property type="molecule type" value="Genomic_DNA"/>
</dbReference>
<proteinExistence type="predicted"/>
<dbReference type="OrthoDB" id="10002500at2"/>
<reference evidence="1 2" key="1">
    <citation type="submission" date="2016-12" db="EMBL/GenBank/DDBJ databases">
        <title>Complete Genome Sequence of Lactobacillus fermentum Strain SNUV175, a Probiotic for Treatment of Bacterial Vaginosis.</title>
        <authorList>
            <person name="Lee S."/>
            <person name="You H.J."/>
            <person name="Kwon B."/>
            <person name="Ko G."/>
        </authorList>
    </citation>
    <scope>NUCLEOTIDE SEQUENCE [LARGE SCALE GENOMIC DNA]</scope>
    <source>
        <strain evidence="1 2">SNUV175</strain>
    </source>
</reference>
<protein>
    <submittedName>
        <fullName evidence="1">Uncharacterized protein</fullName>
    </submittedName>
</protein>
<name>A0A1L7GTJ6_LIMFE</name>
<accession>A0A1L7GTJ6</accession>
<dbReference type="Proteomes" id="UP000185427">
    <property type="component" value="Chromosome"/>
</dbReference>